<dbReference type="EMBL" id="JBHRYB010000005">
    <property type="protein sequence ID" value="MFC3680269.1"/>
    <property type="molecule type" value="Genomic_DNA"/>
</dbReference>
<dbReference type="RefSeq" id="WP_376866163.1">
    <property type="nucleotide sequence ID" value="NZ_JBHRYB010000005.1"/>
</dbReference>
<dbReference type="Proteomes" id="UP001595722">
    <property type="component" value="Unassembled WGS sequence"/>
</dbReference>
<feature type="signal peptide" evidence="1">
    <location>
        <begin position="1"/>
        <end position="23"/>
    </location>
</feature>
<proteinExistence type="predicted"/>
<name>A0ABV7VSU7_9GAMM</name>
<reference evidence="3" key="1">
    <citation type="journal article" date="2019" name="Int. J. Syst. Evol. Microbiol.">
        <title>The Global Catalogue of Microorganisms (GCM) 10K type strain sequencing project: providing services to taxonomists for standard genome sequencing and annotation.</title>
        <authorList>
            <consortium name="The Broad Institute Genomics Platform"/>
            <consortium name="The Broad Institute Genome Sequencing Center for Infectious Disease"/>
            <person name="Wu L."/>
            <person name="Ma J."/>
        </authorList>
    </citation>
    <scope>NUCLEOTIDE SEQUENCE [LARGE SCALE GENOMIC DNA]</scope>
    <source>
        <strain evidence="3">KCTC 42424</strain>
    </source>
</reference>
<evidence type="ECO:0000313" key="3">
    <source>
        <dbReference type="Proteomes" id="UP001595722"/>
    </source>
</evidence>
<dbReference type="PANTHER" id="PTHR43737">
    <property type="entry name" value="BLL7424 PROTEIN"/>
    <property type="match status" value="1"/>
</dbReference>
<dbReference type="PANTHER" id="PTHR43737:SF1">
    <property type="entry name" value="DUF1501 DOMAIN-CONTAINING PROTEIN"/>
    <property type="match status" value="1"/>
</dbReference>
<dbReference type="InterPro" id="IPR010869">
    <property type="entry name" value="DUF1501"/>
</dbReference>
<sequence length="459" mass="50288">MKRRQFLQLLAATGITTNLPAFSARAQAATAPGQYLVVVNAGGGWDPTSICDPKGLNQAYSDNSSRHQGSTNSVALDNNKQFGQIRWSAIPEFVSNDDAVRSRIEQQFDQFFRGYGDRLTVINGIDNGTNNHDTGSRVTWSGNDEIGYPSISALYAAAVSPTLPMAFISNGGYDFTDSLVARARANSAGFISEIADPNRRYTDAGDGFVHGVNYRSRDQQTDIYGQIRQAQQARLQRQQNREALPQRRAQLSQLFTVRSSDSNLGALTVHLEDIKQNVSRDEHWNTDRARSLKSQAEVVSAAFKANLAASANLNVGGFDTHGNHDANAYPRLGDLLEGVHFLQKTLEYAGIADRTTIVIGSDFGRTPYYNSGNGKDHWPISSVMVLHPQGYSTGGRVFGASSTDFRAQKINRQTGLADVNGDILGPHHVNNALRQLMGIHDRPISTNYPLNFTAFDIFS</sequence>
<protein>
    <submittedName>
        <fullName evidence="2">DUF1501 domain-containing protein</fullName>
    </submittedName>
</protein>
<feature type="chain" id="PRO_5045888049" evidence="1">
    <location>
        <begin position="24"/>
        <end position="459"/>
    </location>
</feature>
<keyword evidence="3" id="KW-1185">Reference proteome</keyword>
<comment type="caution">
    <text evidence="2">The sequence shown here is derived from an EMBL/GenBank/DDBJ whole genome shotgun (WGS) entry which is preliminary data.</text>
</comment>
<dbReference type="PROSITE" id="PS51318">
    <property type="entry name" value="TAT"/>
    <property type="match status" value="1"/>
</dbReference>
<evidence type="ECO:0000313" key="2">
    <source>
        <dbReference type="EMBL" id="MFC3680269.1"/>
    </source>
</evidence>
<evidence type="ECO:0000256" key="1">
    <source>
        <dbReference type="SAM" id="SignalP"/>
    </source>
</evidence>
<gene>
    <name evidence="2" type="ORF">ACFOMG_09180</name>
</gene>
<organism evidence="2 3">
    <name type="scientific">Bacterioplanoides pacificum</name>
    <dbReference type="NCBI Taxonomy" id="1171596"/>
    <lineage>
        <taxon>Bacteria</taxon>
        <taxon>Pseudomonadati</taxon>
        <taxon>Pseudomonadota</taxon>
        <taxon>Gammaproteobacteria</taxon>
        <taxon>Oceanospirillales</taxon>
        <taxon>Oceanospirillaceae</taxon>
        <taxon>Bacterioplanoides</taxon>
    </lineage>
</organism>
<accession>A0ABV7VSU7</accession>
<dbReference type="InterPro" id="IPR006311">
    <property type="entry name" value="TAT_signal"/>
</dbReference>
<dbReference type="Pfam" id="PF07394">
    <property type="entry name" value="DUF1501"/>
    <property type="match status" value="1"/>
</dbReference>
<keyword evidence="1" id="KW-0732">Signal</keyword>